<sequence length="60" mass="6938">MGLNPGYLKLRKIRAAQNIARTIAQSNNRVYLNAETLMLNIQDEEFDRSSERLSSADRKR</sequence>
<evidence type="ECO:0000313" key="2">
    <source>
        <dbReference type="Proteomes" id="UP000828390"/>
    </source>
</evidence>
<dbReference type="Proteomes" id="UP000828390">
    <property type="component" value="Unassembled WGS sequence"/>
</dbReference>
<evidence type="ECO:0000313" key="1">
    <source>
        <dbReference type="EMBL" id="KAH3828445.1"/>
    </source>
</evidence>
<proteinExistence type="predicted"/>
<keyword evidence="2" id="KW-1185">Reference proteome</keyword>
<organism evidence="1 2">
    <name type="scientific">Dreissena polymorpha</name>
    <name type="common">Zebra mussel</name>
    <name type="synonym">Mytilus polymorpha</name>
    <dbReference type="NCBI Taxonomy" id="45954"/>
    <lineage>
        <taxon>Eukaryota</taxon>
        <taxon>Metazoa</taxon>
        <taxon>Spiralia</taxon>
        <taxon>Lophotrochozoa</taxon>
        <taxon>Mollusca</taxon>
        <taxon>Bivalvia</taxon>
        <taxon>Autobranchia</taxon>
        <taxon>Heteroconchia</taxon>
        <taxon>Euheterodonta</taxon>
        <taxon>Imparidentia</taxon>
        <taxon>Neoheterodontei</taxon>
        <taxon>Myida</taxon>
        <taxon>Dreissenoidea</taxon>
        <taxon>Dreissenidae</taxon>
        <taxon>Dreissena</taxon>
    </lineage>
</organism>
<gene>
    <name evidence="1" type="ORF">DPMN_130407</name>
</gene>
<protein>
    <submittedName>
        <fullName evidence="1">Uncharacterized protein</fullName>
    </submittedName>
</protein>
<accession>A0A9D4H4M4</accession>
<dbReference type="AlphaFoldDB" id="A0A9D4H4M4"/>
<reference evidence="1" key="1">
    <citation type="journal article" date="2019" name="bioRxiv">
        <title>The Genome of the Zebra Mussel, Dreissena polymorpha: A Resource for Invasive Species Research.</title>
        <authorList>
            <person name="McCartney M.A."/>
            <person name="Auch B."/>
            <person name="Kono T."/>
            <person name="Mallez S."/>
            <person name="Zhang Y."/>
            <person name="Obille A."/>
            <person name="Becker A."/>
            <person name="Abrahante J.E."/>
            <person name="Garbe J."/>
            <person name="Badalamenti J.P."/>
            <person name="Herman A."/>
            <person name="Mangelson H."/>
            <person name="Liachko I."/>
            <person name="Sullivan S."/>
            <person name="Sone E.D."/>
            <person name="Koren S."/>
            <person name="Silverstein K.A.T."/>
            <person name="Beckman K.B."/>
            <person name="Gohl D.M."/>
        </authorList>
    </citation>
    <scope>NUCLEOTIDE SEQUENCE</scope>
    <source>
        <strain evidence="1">Duluth1</strain>
        <tissue evidence="1">Whole animal</tissue>
    </source>
</reference>
<reference evidence="1" key="2">
    <citation type="submission" date="2020-11" db="EMBL/GenBank/DDBJ databases">
        <authorList>
            <person name="McCartney M.A."/>
            <person name="Auch B."/>
            <person name="Kono T."/>
            <person name="Mallez S."/>
            <person name="Becker A."/>
            <person name="Gohl D.M."/>
            <person name="Silverstein K.A.T."/>
            <person name="Koren S."/>
            <person name="Bechman K.B."/>
            <person name="Herman A."/>
            <person name="Abrahante J.E."/>
            <person name="Garbe J."/>
        </authorList>
    </citation>
    <scope>NUCLEOTIDE SEQUENCE</scope>
    <source>
        <strain evidence="1">Duluth1</strain>
        <tissue evidence="1">Whole animal</tissue>
    </source>
</reference>
<dbReference type="EMBL" id="JAIWYP010000005">
    <property type="protein sequence ID" value="KAH3828445.1"/>
    <property type="molecule type" value="Genomic_DNA"/>
</dbReference>
<comment type="caution">
    <text evidence="1">The sequence shown here is derived from an EMBL/GenBank/DDBJ whole genome shotgun (WGS) entry which is preliminary data.</text>
</comment>
<name>A0A9D4H4M4_DREPO</name>